<evidence type="ECO:0000313" key="1">
    <source>
        <dbReference type="EMBL" id="PIO96580.1"/>
    </source>
</evidence>
<dbReference type="RefSeq" id="WP_100083192.1">
    <property type="nucleotide sequence ID" value="NZ_NQVN01000030.1"/>
</dbReference>
<dbReference type="EMBL" id="NQVN01000030">
    <property type="protein sequence ID" value="PIO96580.1"/>
    <property type="molecule type" value="Genomic_DNA"/>
</dbReference>
<accession>A0A2G9WR17</accession>
<organism evidence="1 2">
    <name type="scientific">Pleomorphomonas carboxyditropha</name>
    <dbReference type="NCBI Taxonomy" id="2023338"/>
    <lineage>
        <taxon>Bacteria</taxon>
        <taxon>Pseudomonadati</taxon>
        <taxon>Pseudomonadota</taxon>
        <taxon>Alphaproteobacteria</taxon>
        <taxon>Hyphomicrobiales</taxon>
        <taxon>Pleomorphomonadaceae</taxon>
        <taxon>Pleomorphomonas</taxon>
    </lineage>
</organism>
<dbReference type="AlphaFoldDB" id="A0A2G9WR17"/>
<comment type="caution">
    <text evidence="1">The sequence shown here is derived from an EMBL/GenBank/DDBJ whole genome shotgun (WGS) entry which is preliminary data.</text>
</comment>
<evidence type="ECO:0000313" key="2">
    <source>
        <dbReference type="Proteomes" id="UP000231070"/>
    </source>
</evidence>
<gene>
    <name evidence="1" type="ORF">CJ014_24775</name>
</gene>
<protein>
    <submittedName>
        <fullName evidence="1">Uncharacterized protein</fullName>
    </submittedName>
</protein>
<keyword evidence="2" id="KW-1185">Reference proteome</keyword>
<dbReference type="Proteomes" id="UP000231070">
    <property type="component" value="Unassembled WGS sequence"/>
</dbReference>
<reference evidence="1 2" key="1">
    <citation type="submission" date="2017-08" db="EMBL/GenBank/DDBJ databases">
        <title>Pleomorphomonas carboxidotrophicus sp. nov., a new mesophilic hydrogenogenic carboxidotroph.</title>
        <authorList>
            <person name="Esquivel-Elizondo S."/>
            <person name="Krajmalnik-Brown R."/>
            <person name="Maldonado J."/>
        </authorList>
    </citation>
    <scope>NUCLEOTIDE SEQUENCE [LARGE SCALE GENOMIC DNA]</scope>
    <source>
        <strain evidence="1 2">SVCO-16</strain>
    </source>
</reference>
<name>A0A2G9WR17_9HYPH</name>
<sequence length="99" mass="10872">MIDNSLVAVSFEVVRAFGLEKCVNKTAELIAKTVMESGLVNLEATTDLFVENLSAAAGDGLMEWFPEITDDEEIKYFRLAFWTSIRTTAIAKLHQGGTA</sequence>
<proteinExistence type="predicted"/>